<feature type="chain" id="PRO_5015336434" evidence="6">
    <location>
        <begin position="25"/>
        <end position="107"/>
    </location>
</feature>
<dbReference type="Pfam" id="PF05101">
    <property type="entry name" value="VirB3"/>
    <property type="match status" value="1"/>
</dbReference>
<accession>A0A2R8CG70</accession>
<keyword evidence="6" id="KW-0732">Signal</keyword>
<evidence type="ECO:0000256" key="2">
    <source>
        <dbReference type="ARBA" id="ARBA00022692"/>
    </source>
</evidence>
<name>A0A2R8CG70_9RHOB</name>
<evidence type="ECO:0000256" key="3">
    <source>
        <dbReference type="ARBA" id="ARBA00022989"/>
    </source>
</evidence>
<keyword evidence="3 5" id="KW-1133">Transmembrane helix</keyword>
<feature type="transmembrane region" description="Helical" evidence="5">
    <location>
        <begin position="48"/>
        <end position="70"/>
    </location>
</feature>
<keyword evidence="8" id="KW-1185">Reference proteome</keyword>
<comment type="subcellular location">
    <subcellularLocation>
        <location evidence="1">Membrane</location>
    </subcellularLocation>
</comment>
<proteinExistence type="predicted"/>
<evidence type="ECO:0000256" key="6">
    <source>
        <dbReference type="SAM" id="SignalP"/>
    </source>
</evidence>
<evidence type="ECO:0000256" key="4">
    <source>
        <dbReference type="ARBA" id="ARBA00023136"/>
    </source>
</evidence>
<keyword evidence="2 5" id="KW-0812">Transmembrane</keyword>
<dbReference type="AlphaFoldDB" id="A0A2R8CG70"/>
<dbReference type="RefSeq" id="WP_222850557.1">
    <property type="nucleotide sequence ID" value="NZ_ONZG01000022.1"/>
</dbReference>
<protein>
    <submittedName>
        <fullName evidence="7">Uncharacterized protein</fullName>
    </submittedName>
</protein>
<evidence type="ECO:0000313" key="7">
    <source>
        <dbReference type="EMBL" id="SPJ31397.1"/>
    </source>
</evidence>
<dbReference type="GO" id="GO:0016020">
    <property type="term" value="C:membrane"/>
    <property type="evidence" value="ECO:0007669"/>
    <property type="project" value="UniProtKB-SubCell"/>
</dbReference>
<sequence length="107" mass="11706">MHTQIRMILSLALASLMIANPALAQSIDLSPVQNLLQGIVDTITGPFVLLFLWVQSWPVIIIAAVAYPALWKAADWDPAFLEVMVTALQETPPTPNRKIHSGDSYAP</sequence>
<keyword evidence="4 5" id="KW-0472">Membrane</keyword>
<dbReference type="Proteomes" id="UP000244898">
    <property type="component" value="Unassembled WGS sequence"/>
</dbReference>
<reference evidence="8" key="1">
    <citation type="submission" date="2018-03" db="EMBL/GenBank/DDBJ databases">
        <authorList>
            <person name="Rodrigo-Torres L."/>
            <person name="Arahal R. D."/>
            <person name="Lucena T."/>
        </authorList>
    </citation>
    <scope>NUCLEOTIDE SEQUENCE [LARGE SCALE GENOMIC DNA]</scope>
    <source>
        <strain evidence="8">CECT 7615</strain>
    </source>
</reference>
<organism evidence="7 8">
    <name type="scientific">Falsiruegeria mediterranea M17</name>
    <dbReference type="NCBI Taxonomy" id="1200281"/>
    <lineage>
        <taxon>Bacteria</taxon>
        <taxon>Pseudomonadati</taxon>
        <taxon>Pseudomonadota</taxon>
        <taxon>Alphaproteobacteria</taxon>
        <taxon>Rhodobacterales</taxon>
        <taxon>Roseobacteraceae</taxon>
        <taxon>Falsiruegeria</taxon>
    </lineage>
</organism>
<evidence type="ECO:0000256" key="1">
    <source>
        <dbReference type="ARBA" id="ARBA00004370"/>
    </source>
</evidence>
<dbReference type="InterPro" id="IPR007792">
    <property type="entry name" value="T4SS_VirB3/TrbD/AvhB"/>
</dbReference>
<evidence type="ECO:0000256" key="5">
    <source>
        <dbReference type="SAM" id="Phobius"/>
    </source>
</evidence>
<evidence type="ECO:0000313" key="8">
    <source>
        <dbReference type="Proteomes" id="UP000244898"/>
    </source>
</evidence>
<feature type="signal peptide" evidence="6">
    <location>
        <begin position="1"/>
        <end position="24"/>
    </location>
</feature>
<gene>
    <name evidence="7" type="ORF">TRM7615_04940</name>
</gene>
<dbReference type="EMBL" id="ONZG01000022">
    <property type="protein sequence ID" value="SPJ31397.1"/>
    <property type="molecule type" value="Genomic_DNA"/>
</dbReference>